<dbReference type="Proteomes" id="UP001155840">
    <property type="component" value="Unassembled WGS sequence"/>
</dbReference>
<comment type="similarity">
    <text evidence="6">Belongs to the ABC-4 integral membrane protein family.</text>
</comment>
<evidence type="ECO:0000256" key="3">
    <source>
        <dbReference type="ARBA" id="ARBA00022692"/>
    </source>
</evidence>
<evidence type="ECO:0000313" key="11">
    <source>
        <dbReference type="Proteomes" id="UP001155840"/>
    </source>
</evidence>
<feature type="transmembrane region" description="Helical" evidence="8">
    <location>
        <begin position="390"/>
        <end position="412"/>
    </location>
</feature>
<feature type="region of interest" description="Disordered" evidence="7">
    <location>
        <begin position="203"/>
        <end position="231"/>
    </location>
</feature>
<dbReference type="InterPro" id="IPR003838">
    <property type="entry name" value="ABC3_permease_C"/>
</dbReference>
<gene>
    <name evidence="10" type="ORF">G8E10_16205</name>
</gene>
<keyword evidence="5 8" id="KW-0472">Membrane</keyword>
<evidence type="ECO:0000256" key="1">
    <source>
        <dbReference type="ARBA" id="ARBA00004651"/>
    </source>
</evidence>
<feature type="transmembrane region" description="Helical" evidence="8">
    <location>
        <begin position="338"/>
        <end position="365"/>
    </location>
</feature>
<evidence type="ECO:0000256" key="5">
    <source>
        <dbReference type="ARBA" id="ARBA00023136"/>
    </source>
</evidence>
<dbReference type="Pfam" id="PF02687">
    <property type="entry name" value="FtsX"/>
    <property type="match status" value="1"/>
</dbReference>
<accession>A0AA43ZI25</accession>
<protein>
    <submittedName>
        <fullName evidence="10">ABC transporter permease</fullName>
    </submittedName>
</protein>
<evidence type="ECO:0000256" key="7">
    <source>
        <dbReference type="SAM" id="MobiDB-lite"/>
    </source>
</evidence>
<evidence type="ECO:0000256" key="2">
    <source>
        <dbReference type="ARBA" id="ARBA00022475"/>
    </source>
</evidence>
<dbReference type="PANTHER" id="PTHR30572:SF4">
    <property type="entry name" value="ABC TRANSPORTER PERMEASE YTRF"/>
    <property type="match status" value="1"/>
</dbReference>
<dbReference type="InterPro" id="IPR050250">
    <property type="entry name" value="Macrolide_Exporter_MacB"/>
</dbReference>
<evidence type="ECO:0000259" key="9">
    <source>
        <dbReference type="Pfam" id="PF02687"/>
    </source>
</evidence>
<dbReference type="RefSeq" id="WP_110801374.1">
    <property type="nucleotide sequence ID" value="NZ_JAANCM010000008.1"/>
</dbReference>
<dbReference type="EMBL" id="JAANCM010000008">
    <property type="protein sequence ID" value="NHT77257.1"/>
    <property type="molecule type" value="Genomic_DNA"/>
</dbReference>
<feature type="domain" description="ABC3 transporter permease C-terminal" evidence="9">
    <location>
        <begin position="300"/>
        <end position="412"/>
    </location>
</feature>
<feature type="compositionally biased region" description="Basic and acidic residues" evidence="7">
    <location>
        <begin position="203"/>
        <end position="230"/>
    </location>
</feature>
<comment type="caution">
    <text evidence="10">The sequence shown here is derived from an EMBL/GenBank/DDBJ whole genome shotgun (WGS) entry which is preliminary data.</text>
</comment>
<comment type="subcellular location">
    <subcellularLocation>
        <location evidence="1">Cell membrane</location>
        <topology evidence="1">Multi-pass membrane protein</topology>
    </subcellularLocation>
</comment>
<keyword evidence="11" id="KW-1185">Reference proteome</keyword>
<feature type="transmembrane region" description="Helical" evidence="8">
    <location>
        <begin position="294"/>
        <end position="317"/>
    </location>
</feature>
<keyword evidence="4 8" id="KW-1133">Transmembrane helix</keyword>
<evidence type="ECO:0000313" key="10">
    <source>
        <dbReference type="EMBL" id="NHT77257.1"/>
    </source>
</evidence>
<dbReference type="AlphaFoldDB" id="A0AA43ZI25"/>
<proteinExistence type="inferred from homology"/>
<evidence type="ECO:0000256" key="6">
    <source>
        <dbReference type="ARBA" id="ARBA00038076"/>
    </source>
</evidence>
<organism evidence="10 11">
    <name type="scientific">Ferranicluibacter rubi</name>
    <dbReference type="NCBI Taxonomy" id="2715133"/>
    <lineage>
        <taxon>Bacteria</taxon>
        <taxon>Pseudomonadati</taxon>
        <taxon>Pseudomonadota</taxon>
        <taxon>Alphaproteobacteria</taxon>
        <taxon>Hyphomicrobiales</taxon>
        <taxon>Rhizobiaceae</taxon>
        <taxon>Ferranicluibacter</taxon>
    </lineage>
</organism>
<dbReference type="GO" id="GO:0022857">
    <property type="term" value="F:transmembrane transporter activity"/>
    <property type="evidence" value="ECO:0007669"/>
    <property type="project" value="TreeGrafter"/>
</dbReference>
<sequence>MIGFILADIRRHKGGTIAILLLVAFAVALAVSVTLQERALRLGSARAANAFDLVIGAAGSETQLVLSSVFLQAAPLPLMEGAVLQRLAADPRVAFAAPIGFGDSFAGYPLVGTSTALVAHLSPQLQEGAGFRQEGDAVIGSAVDLSIGAVIKPMHGTAEEGGHTHTGLAYAVVGRMKPTGTPWDRAILVPIQAVWELHGMGHDKAGHEEAGHEETGHAEAGHAGGEDEHSANATAPIDEDWAEHSAGVPAVLVKPKTIADAYKLRQEYRSGTTLAVFPGEVLTRLYATLGDAKILLMAVAIGTQVLIAAALLLVTIMHVGQRRRQIGALRAFGASRTVVFRIVWLQLFAISLAGILIGFGLGYLVSDVIGGIVSRQNGFTMPVTFARGDLVFAASVTAFAAVLAVVPAVLAYRQSPAAALKG</sequence>
<evidence type="ECO:0000256" key="8">
    <source>
        <dbReference type="SAM" id="Phobius"/>
    </source>
</evidence>
<dbReference type="PANTHER" id="PTHR30572">
    <property type="entry name" value="MEMBRANE COMPONENT OF TRANSPORTER-RELATED"/>
    <property type="match status" value="1"/>
</dbReference>
<dbReference type="GO" id="GO:0005886">
    <property type="term" value="C:plasma membrane"/>
    <property type="evidence" value="ECO:0007669"/>
    <property type="project" value="UniProtKB-SubCell"/>
</dbReference>
<keyword evidence="3 8" id="KW-0812">Transmembrane</keyword>
<name>A0AA43ZI25_9HYPH</name>
<keyword evidence="2" id="KW-1003">Cell membrane</keyword>
<evidence type="ECO:0000256" key="4">
    <source>
        <dbReference type="ARBA" id="ARBA00022989"/>
    </source>
</evidence>
<reference evidence="10" key="1">
    <citation type="submission" date="2020-03" db="EMBL/GenBank/DDBJ databases">
        <title>Ferranicluibacter endophyticum gen. nov., sp. nov., a new genus isolated from Rubus ulmifolius Schott. stem.</title>
        <authorList>
            <person name="Roca-Couso R."/>
            <person name="Flores-Felix J.D."/>
            <person name="Igual J.M."/>
            <person name="Rivas R."/>
        </authorList>
    </citation>
    <scope>NUCLEOTIDE SEQUENCE</scope>
    <source>
        <strain evidence="10">CRRU44</strain>
    </source>
</reference>